<name>A0ABT9VWE9_9BACI</name>
<sequence length="333" mass="36920">MLKRNSTGLFVFIFIVVLVGCSSAANESSDKSVTAGQRSEDGAYFAFTDDEEKIVVLDHKPESIVVLNSEVLHSFYQIGGRAVGITMDVVIEPPEQARDIAIVGMMHEVNMELAFSLKPDLVIGQTFWHASLRQQFEEAEIPFMNLSTLTIDDLQANALLLARILGKEVQGDSAIQDMKERIQVILEQIPDESSTYAILTLMPGSIFLEQGPTIAVDIVDQFGFTNISTSLESGEMPGYIPFSMETLVKLDPDYLFLLVHGTNEEGQRIIQNELETNEAWHALKAVNNGSAHFLPSDLFVIAPGLDVYLSFEYLAKLLYPTIFSETDSFGVRK</sequence>
<dbReference type="SUPFAM" id="SSF53807">
    <property type="entry name" value="Helical backbone' metal receptor"/>
    <property type="match status" value="1"/>
</dbReference>
<evidence type="ECO:0000313" key="5">
    <source>
        <dbReference type="Proteomes" id="UP001235840"/>
    </source>
</evidence>
<dbReference type="Proteomes" id="UP001235840">
    <property type="component" value="Unassembled WGS sequence"/>
</dbReference>
<dbReference type="RefSeq" id="WP_307392278.1">
    <property type="nucleotide sequence ID" value="NZ_BAAADK010000045.1"/>
</dbReference>
<protein>
    <submittedName>
        <fullName evidence="4">Iron complex transport system substrate-binding protein</fullName>
    </submittedName>
</protein>
<dbReference type="PANTHER" id="PTHR30535:SF34">
    <property type="entry name" value="MOLYBDATE-BINDING PROTEIN MOLA"/>
    <property type="match status" value="1"/>
</dbReference>
<comment type="similarity">
    <text evidence="1">Belongs to the bacterial solute-binding protein 8 family.</text>
</comment>
<dbReference type="Gene3D" id="3.40.50.1980">
    <property type="entry name" value="Nitrogenase molybdenum iron protein domain"/>
    <property type="match status" value="2"/>
</dbReference>
<evidence type="ECO:0000256" key="1">
    <source>
        <dbReference type="ARBA" id="ARBA00008814"/>
    </source>
</evidence>
<dbReference type="EMBL" id="JAUSTY010000004">
    <property type="protein sequence ID" value="MDQ0165321.1"/>
    <property type="molecule type" value="Genomic_DNA"/>
</dbReference>
<evidence type="ECO:0000259" key="3">
    <source>
        <dbReference type="PROSITE" id="PS50983"/>
    </source>
</evidence>
<accession>A0ABT9VWE9</accession>
<evidence type="ECO:0000313" key="4">
    <source>
        <dbReference type="EMBL" id="MDQ0165321.1"/>
    </source>
</evidence>
<comment type="caution">
    <text evidence="4">The sequence shown here is derived from an EMBL/GenBank/DDBJ whole genome shotgun (WGS) entry which is preliminary data.</text>
</comment>
<gene>
    <name evidence="4" type="ORF">J2S11_001221</name>
</gene>
<feature type="chain" id="PRO_5046549475" evidence="2">
    <location>
        <begin position="25"/>
        <end position="333"/>
    </location>
</feature>
<dbReference type="PROSITE" id="PS50983">
    <property type="entry name" value="FE_B12_PBP"/>
    <property type="match status" value="1"/>
</dbReference>
<organism evidence="4 5">
    <name type="scientific">Caldalkalibacillus horti</name>
    <dbReference type="NCBI Taxonomy" id="77523"/>
    <lineage>
        <taxon>Bacteria</taxon>
        <taxon>Bacillati</taxon>
        <taxon>Bacillota</taxon>
        <taxon>Bacilli</taxon>
        <taxon>Bacillales</taxon>
        <taxon>Bacillaceae</taxon>
        <taxon>Caldalkalibacillus</taxon>
    </lineage>
</organism>
<keyword evidence="2" id="KW-0732">Signal</keyword>
<dbReference type="PROSITE" id="PS51257">
    <property type="entry name" value="PROKAR_LIPOPROTEIN"/>
    <property type="match status" value="1"/>
</dbReference>
<dbReference type="InterPro" id="IPR002491">
    <property type="entry name" value="ABC_transptr_periplasmic_BD"/>
</dbReference>
<dbReference type="PANTHER" id="PTHR30535">
    <property type="entry name" value="VITAMIN B12-BINDING PROTEIN"/>
    <property type="match status" value="1"/>
</dbReference>
<dbReference type="InterPro" id="IPR050902">
    <property type="entry name" value="ABC_Transporter_SBP"/>
</dbReference>
<evidence type="ECO:0000256" key="2">
    <source>
        <dbReference type="SAM" id="SignalP"/>
    </source>
</evidence>
<proteinExistence type="inferred from homology"/>
<dbReference type="Pfam" id="PF01497">
    <property type="entry name" value="Peripla_BP_2"/>
    <property type="match status" value="1"/>
</dbReference>
<feature type="domain" description="Fe/B12 periplasmic-binding" evidence="3">
    <location>
        <begin position="63"/>
        <end position="322"/>
    </location>
</feature>
<keyword evidence="5" id="KW-1185">Reference proteome</keyword>
<feature type="signal peptide" evidence="2">
    <location>
        <begin position="1"/>
        <end position="24"/>
    </location>
</feature>
<reference evidence="4 5" key="1">
    <citation type="submission" date="2023-07" db="EMBL/GenBank/DDBJ databases">
        <title>Genomic Encyclopedia of Type Strains, Phase IV (KMG-IV): sequencing the most valuable type-strain genomes for metagenomic binning, comparative biology and taxonomic classification.</title>
        <authorList>
            <person name="Goeker M."/>
        </authorList>
    </citation>
    <scope>NUCLEOTIDE SEQUENCE [LARGE SCALE GENOMIC DNA]</scope>
    <source>
        <strain evidence="4 5">DSM 12751</strain>
    </source>
</reference>